<name>A0A383BUL8_9ZZZZ</name>
<reference evidence="1" key="1">
    <citation type="submission" date="2018-05" db="EMBL/GenBank/DDBJ databases">
        <authorList>
            <person name="Lanie J.A."/>
            <person name="Ng W.-L."/>
            <person name="Kazmierczak K.M."/>
            <person name="Andrzejewski T.M."/>
            <person name="Davidsen T.M."/>
            <person name="Wayne K.J."/>
            <person name="Tettelin H."/>
            <person name="Glass J.I."/>
            <person name="Rusch D."/>
            <person name="Podicherti R."/>
            <person name="Tsui H.-C.T."/>
            <person name="Winkler M.E."/>
        </authorList>
    </citation>
    <scope>NUCLEOTIDE SEQUENCE</scope>
</reference>
<accession>A0A383BUL8</accession>
<dbReference type="AlphaFoldDB" id="A0A383BUL8"/>
<evidence type="ECO:0000313" key="1">
    <source>
        <dbReference type="EMBL" id="SVE23108.1"/>
    </source>
</evidence>
<feature type="non-terminal residue" evidence="1">
    <location>
        <position position="1"/>
    </location>
</feature>
<dbReference type="EMBL" id="UINC01203036">
    <property type="protein sequence ID" value="SVE23108.1"/>
    <property type="molecule type" value="Genomic_DNA"/>
</dbReference>
<protein>
    <submittedName>
        <fullName evidence="1">Uncharacterized protein</fullName>
    </submittedName>
</protein>
<proteinExistence type="predicted"/>
<gene>
    <name evidence="1" type="ORF">METZ01_LOCUS475962</name>
</gene>
<organism evidence="1">
    <name type="scientific">marine metagenome</name>
    <dbReference type="NCBI Taxonomy" id="408172"/>
    <lineage>
        <taxon>unclassified sequences</taxon>
        <taxon>metagenomes</taxon>
        <taxon>ecological metagenomes</taxon>
    </lineage>
</organism>
<sequence>NNKYKLGYENVSKSKINVRLQFYNTFFKILYPKI</sequence>